<protein>
    <submittedName>
        <fullName evidence="2">Uncharacterized protein</fullName>
    </submittedName>
</protein>
<dbReference type="RefSeq" id="WP_390184034.1">
    <property type="nucleotide sequence ID" value="NZ_JBHLUX010000085.1"/>
</dbReference>
<accession>A0ABV6KH99</accession>
<feature type="region of interest" description="Disordered" evidence="1">
    <location>
        <begin position="1"/>
        <end position="27"/>
    </location>
</feature>
<name>A0ABV6KH99_9BACI</name>
<proteinExistence type="predicted"/>
<evidence type="ECO:0000256" key="1">
    <source>
        <dbReference type="SAM" id="MobiDB-lite"/>
    </source>
</evidence>
<comment type="caution">
    <text evidence="2">The sequence shown here is derived from an EMBL/GenBank/DDBJ whole genome shotgun (WGS) entry which is preliminary data.</text>
</comment>
<organism evidence="2 3">
    <name type="scientific">Halalkalibacter kiskunsagensis</name>
    <dbReference type="NCBI Taxonomy" id="1548599"/>
    <lineage>
        <taxon>Bacteria</taxon>
        <taxon>Bacillati</taxon>
        <taxon>Bacillota</taxon>
        <taxon>Bacilli</taxon>
        <taxon>Bacillales</taxon>
        <taxon>Bacillaceae</taxon>
        <taxon>Halalkalibacter</taxon>
    </lineage>
</organism>
<keyword evidence="3" id="KW-1185">Reference proteome</keyword>
<dbReference type="EMBL" id="JBHLUX010000085">
    <property type="protein sequence ID" value="MFC0472707.1"/>
    <property type="molecule type" value="Genomic_DNA"/>
</dbReference>
<evidence type="ECO:0000313" key="3">
    <source>
        <dbReference type="Proteomes" id="UP001589838"/>
    </source>
</evidence>
<dbReference type="Proteomes" id="UP001589838">
    <property type="component" value="Unassembled WGS sequence"/>
</dbReference>
<evidence type="ECO:0000313" key="2">
    <source>
        <dbReference type="EMBL" id="MFC0472707.1"/>
    </source>
</evidence>
<sequence length="85" mass="9649">MSGGTNELEDGVAKLHNGTGELYRKTSDLPDQIQKEIDQMIAEYDKSHFEAVSFVSTKNEKVNSVQFVIKTESIKKEDKKQTKRT</sequence>
<reference evidence="2 3" key="1">
    <citation type="submission" date="2024-09" db="EMBL/GenBank/DDBJ databases">
        <authorList>
            <person name="Sun Q."/>
            <person name="Mori K."/>
        </authorList>
    </citation>
    <scope>NUCLEOTIDE SEQUENCE [LARGE SCALE GENOMIC DNA]</scope>
    <source>
        <strain evidence="2 3">NCAIM B.02610</strain>
    </source>
</reference>
<gene>
    <name evidence="2" type="ORF">ACFFHM_20040</name>
</gene>